<evidence type="ECO:0000259" key="5">
    <source>
        <dbReference type="PROSITE" id="PS51005"/>
    </source>
</evidence>
<dbReference type="GeneID" id="109128026"/>
<dbReference type="RefSeq" id="XP_019089239.1">
    <property type="nucleotide sequence ID" value="XM_019233694.1"/>
</dbReference>
<sequence>MVAVSTPAPESSTVATAPITSLLLPRGFVFEPSDEQLLFYYLRRKLLNKSYPNAIADVEFYNHDPWDLIAKSRLKSNCVWYFFSRKSTAGETKRSTPSGIWVSGGDKKVLTDKSSTSTGLKTSFNFFPESESNDVEHDAIVLCKVSVSLAIKVEEIISEELFIGPCEGECVLNREASVPPLSSSSSVSDDEARYRLIV</sequence>
<dbReference type="PROSITE" id="PS51005">
    <property type="entry name" value="NAC"/>
    <property type="match status" value="1"/>
</dbReference>
<dbReference type="Pfam" id="PF02365">
    <property type="entry name" value="NAM"/>
    <property type="match status" value="1"/>
</dbReference>
<dbReference type="PANTHER" id="PTHR31719:SF43">
    <property type="entry name" value="NAC TRANSCRIPTION FACTOR 56"/>
    <property type="match status" value="1"/>
</dbReference>
<protein>
    <submittedName>
        <fullName evidence="7">NAC domain-containing protein 37-like</fullName>
    </submittedName>
</protein>
<reference evidence="7" key="2">
    <citation type="submission" date="2025-08" db="UniProtKB">
        <authorList>
            <consortium name="RefSeq"/>
        </authorList>
    </citation>
    <scope>IDENTIFICATION</scope>
    <source>
        <tissue evidence="7">Leaf</tissue>
    </source>
</reference>
<dbReference type="InterPro" id="IPR003441">
    <property type="entry name" value="NAC-dom"/>
</dbReference>
<dbReference type="SUPFAM" id="SSF101941">
    <property type="entry name" value="NAC domain"/>
    <property type="match status" value="1"/>
</dbReference>
<keyword evidence="1" id="KW-0805">Transcription regulation</keyword>
<name>A0ABM1QR51_CAMSA</name>
<feature type="domain" description="NAC" evidence="5">
    <location>
        <begin position="24"/>
        <end position="164"/>
    </location>
</feature>
<evidence type="ECO:0000313" key="7">
    <source>
        <dbReference type="RefSeq" id="XP_019089239.1"/>
    </source>
</evidence>
<dbReference type="InterPro" id="IPR036093">
    <property type="entry name" value="NAC_dom_sf"/>
</dbReference>
<proteinExistence type="predicted"/>
<evidence type="ECO:0000313" key="6">
    <source>
        <dbReference type="Proteomes" id="UP000694864"/>
    </source>
</evidence>
<keyword evidence="3" id="KW-0804">Transcription</keyword>
<evidence type="ECO:0000256" key="1">
    <source>
        <dbReference type="ARBA" id="ARBA00023015"/>
    </source>
</evidence>
<evidence type="ECO:0000256" key="2">
    <source>
        <dbReference type="ARBA" id="ARBA00023125"/>
    </source>
</evidence>
<reference evidence="6" key="1">
    <citation type="journal article" date="2014" name="Nat. Commun.">
        <title>The emerging biofuel crop Camelina sativa retains a highly undifferentiated hexaploid genome structure.</title>
        <authorList>
            <person name="Kagale S."/>
            <person name="Koh C."/>
            <person name="Nixon J."/>
            <person name="Bollina V."/>
            <person name="Clarke W.E."/>
            <person name="Tuteja R."/>
            <person name="Spillane C."/>
            <person name="Robinson S.J."/>
            <person name="Links M.G."/>
            <person name="Clarke C."/>
            <person name="Higgins E.E."/>
            <person name="Huebert T."/>
            <person name="Sharpe A.G."/>
            <person name="Parkin I.A."/>
        </authorList>
    </citation>
    <scope>NUCLEOTIDE SEQUENCE [LARGE SCALE GENOMIC DNA]</scope>
    <source>
        <strain evidence="6">cv. DH55</strain>
    </source>
</reference>
<dbReference type="Gene3D" id="2.170.150.80">
    <property type="entry name" value="NAC domain"/>
    <property type="match status" value="1"/>
</dbReference>
<dbReference type="Proteomes" id="UP000694864">
    <property type="component" value="Chromosome 12"/>
</dbReference>
<evidence type="ECO:0000256" key="4">
    <source>
        <dbReference type="ARBA" id="ARBA00023242"/>
    </source>
</evidence>
<keyword evidence="4" id="KW-0539">Nucleus</keyword>
<accession>A0ABM1QR51</accession>
<organism evidence="6 7">
    <name type="scientific">Camelina sativa</name>
    <name type="common">False flax</name>
    <name type="synonym">Myagrum sativum</name>
    <dbReference type="NCBI Taxonomy" id="90675"/>
    <lineage>
        <taxon>Eukaryota</taxon>
        <taxon>Viridiplantae</taxon>
        <taxon>Streptophyta</taxon>
        <taxon>Embryophyta</taxon>
        <taxon>Tracheophyta</taxon>
        <taxon>Spermatophyta</taxon>
        <taxon>Magnoliopsida</taxon>
        <taxon>eudicotyledons</taxon>
        <taxon>Gunneridae</taxon>
        <taxon>Pentapetalae</taxon>
        <taxon>rosids</taxon>
        <taxon>malvids</taxon>
        <taxon>Brassicales</taxon>
        <taxon>Brassicaceae</taxon>
        <taxon>Camelineae</taxon>
        <taxon>Camelina</taxon>
    </lineage>
</organism>
<dbReference type="PANTHER" id="PTHR31719">
    <property type="entry name" value="NAC TRANSCRIPTION FACTOR 56"/>
    <property type="match status" value="1"/>
</dbReference>
<gene>
    <name evidence="7" type="primary">LOC109128026</name>
</gene>
<keyword evidence="2" id="KW-0238">DNA-binding</keyword>
<evidence type="ECO:0000256" key="3">
    <source>
        <dbReference type="ARBA" id="ARBA00023163"/>
    </source>
</evidence>
<keyword evidence="6" id="KW-1185">Reference proteome</keyword>